<sequence>MFGAVTVGAGTGLYGPSNGAGENGGDGDGGGCRAGGLVLAAAASELLRRRLSNSSDANVTKLSNLSRIRSFHFSSKTYFRVRVLSPKIEINKRDKQQKTSKTCNESVRMIKIYSINNINNNNNNNNKNNNSSSSSSNSSSSIYKTINILSVKMFKCRLSQAKYNIKTIRRLSDRKIKHLFGNGSLSDIGVIFLAFNGPGDSELRLSVLCVFSSLNDKPSSPLLSSPSLSNSRSCNDAASLINHITLIIIFNNYPSTGSSLRVLSISVLTPSIVVDKACFLFRLAISSVINKR</sequence>
<organism evidence="2 3">
    <name type="scientific">Aphis glycines</name>
    <name type="common">Soybean aphid</name>
    <dbReference type="NCBI Taxonomy" id="307491"/>
    <lineage>
        <taxon>Eukaryota</taxon>
        <taxon>Metazoa</taxon>
        <taxon>Ecdysozoa</taxon>
        <taxon>Arthropoda</taxon>
        <taxon>Hexapoda</taxon>
        <taxon>Insecta</taxon>
        <taxon>Pterygota</taxon>
        <taxon>Neoptera</taxon>
        <taxon>Paraneoptera</taxon>
        <taxon>Hemiptera</taxon>
        <taxon>Sternorrhyncha</taxon>
        <taxon>Aphidomorpha</taxon>
        <taxon>Aphidoidea</taxon>
        <taxon>Aphididae</taxon>
        <taxon>Aphidini</taxon>
        <taxon>Aphis</taxon>
        <taxon>Aphis</taxon>
    </lineage>
</organism>
<feature type="region of interest" description="Disordered" evidence="1">
    <location>
        <begin position="118"/>
        <end position="140"/>
    </location>
</feature>
<name>A0A6G0TWT0_APHGL</name>
<reference evidence="2 3" key="1">
    <citation type="submission" date="2019-08" db="EMBL/GenBank/DDBJ databases">
        <title>The genome of the soybean aphid Biotype 1, its phylome, world population structure and adaptation to the North American continent.</title>
        <authorList>
            <person name="Giordano R."/>
            <person name="Donthu R.K."/>
            <person name="Hernandez A.G."/>
            <person name="Wright C.L."/>
            <person name="Zimin A.V."/>
        </authorList>
    </citation>
    <scope>NUCLEOTIDE SEQUENCE [LARGE SCALE GENOMIC DNA]</scope>
    <source>
        <tissue evidence="2">Whole aphids</tissue>
    </source>
</reference>
<dbReference type="EMBL" id="VYZN01000013">
    <property type="protein sequence ID" value="KAE9540716.1"/>
    <property type="molecule type" value="Genomic_DNA"/>
</dbReference>
<evidence type="ECO:0000313" key="2">
    <source>
        <dbReference type="EMBL" id="KAE9540716.1"/>
    </source>
</evidence>
<dbReference type="AlphaFoldDB" id="A0A6G0TWT0"/>
<evidence type="ECO:0000313" key="3">
    <source>
        <dbReference type="Proteomes" id="UP000475862"/>
    </source>
</evidence>
<proteinExistence type="predicted"/>
<keyword evidence="3" id="KW-1185">Reference proteome</keyword>
<accession>A0A6G0TWT0</accession>
<protein>
    <submittedName>
        <fullName evidence="2">Uncharacterized protein</fullName>
    </submittedName>
</protein>
<comment type="caution">
    <text evidence="2">The sequence shown here is derived from an EMBL/GenBank/DDBJ whole genome shotgun (WGS) entry which is preliminary data.</text>
</comment>
<dbReference type="Proteomes" id="UP000475862">
    <property type="component" value="Unassembled WGS sequence"/>
</dbReference>
<gene>
    <name evidence="2" type="ORF">AGLY_003961</name>
</gene>
<evidence type="ECO:0000256" key="1">
    <source>
        <dbReference type="SAM" id="MobiDB-lite"/>
    </source>
</evidence>